<feature type="region of interest" description="Disordered" evidence="1">
    <location>
        <begin position="16"/>
        <end position="56"/>
    </location>
</feature>
<evidence type="ECO:0000256" key="1">
    <source>
        <dbReference type="SAM" id="MobiDB-lite"/>
    </source>
</evidence>
<dbReference type="AlphaFoldDB" id="A0A1S1L5F5"/>
<dbReference type="SUPFAM" id="SSF46689">
    <property type="entry name" value="Homeodomain-like"/>
    <property type="match status" value="1"/>
</dbReference>
<organism evidence="2 3">
    <name type="scientific">Mycobacteroides franklinii</name>
    <dbReference type="NCBI Taxonomy" id="948102"/>
    <lineage>
        <taxon>Bacteria</taxon>
        <taxon>Bacillati</taxon>
        <taxon>Actinomycetota</taxon>
        <taxon>Actinomycetes</taxon>
        <taxon>Mycobacteriales</taxon>
        <taxon>Mycobacteriaceae</taxon>
        <taxon>Mycobacteroides</taxon>
    </lineage>
</organism>
<name>A0A1S1L5F5_9MYCO</name>
<dbReference type="InterPro" id="IPR009057">
    <property type="entry name" value="Homeodomain-like_sf"/>
</dbReference>
<dbReference type="Gene3D" id="1.10.10.60">
    <property type="entry name" value="Homeodomain-like"/>
    <property type="match status" value="1"/>
</dbReference>
<evidence type="ECO:0000313" key="3">
    <source>
        <dbReference type="Proteomes" id="UP000179616"/>
    </source>
</evidence>
<protein>
    <recommendedName>
        <fullName evidence="4">Helix-turn-helix domain-containing protein</fullName>
    </recommendedName>
</protein>
<dbReference type="EMBL" id="MLIK01000019">
    <property type="protein sequence ID" value="OHU20987.1"/>
    <property type="molecule type" value="Genomic_DNA"/>
</dbReference>
<gene>
    <name evidence="2" type="ORF">BKG76_09680</name>
</gene>
<evidence type="ECO:0000313" key="2">
    <source>
        <dbReference type="EMBL" id="OHU20987.1"/>
    </source>
</evidence>
<proteinExistence type="predicted"/>
<comment type="caution">
    <text evidence="2">The sequence shown here is derived from an EMBL/GenBank/DDBJ whole genome shotgun (WGS) entry which is preliminary data.</text>
</comment>
<accession>A0A1S1L5F5</accession>
<dbReference type="Proteomes" id="UP000179616">
    <property type="component" value="Unassembled WGS sequence"/>
</dbReference>
<sequence>MADVLKPYLNIRITPLDSIDTSSGDDPSLLDQARGKSPLMLSVDKPRPVPSRGLTEADQAEVVEMYARGMSLAAIARERRMSRGSVAKLLDRAGVERRKVGRRRKRV</sequence>
<reference evidence="2 3" key="1">
    <citation type="submission" date="2016-10" db="EMBL/GenBank/DDBJ databases">
        <title>Evaluation of Human, Veterinary and Environmental Mycobacterium chelonae Isolates by Core Genome Phylogenomic Analysis, Targeted Gene Comparison, and Anti-microbial Susceptibility Patterns: A Tale of Mistaken Identities.</title>
        <authorList>
            <person name="Fogelson S.B."/>
            <person name="Camus A.C."/>
            <person name="Lorenz W."/>
            <person name="Vasireddy R."/>
            <person name="Vasireddy S."/>
            <person name="Smith T."/>
            <person name="Brown-Elliott B.A."/>
            <person name="Wallace R.J.Jr."/>
            <person name="Hasan N.A."/>
            <person name="Reischl U."/>
            <person name="Sanchez S."/>
        </authorList>
    </citation>
    <scope>NUCLEOTIDE SEQUENCE [LARGE SCALE GENOMIC DNA]</scope>
    <source>
        <strain evidence="2 3">1559</strain>
    </source>
</reference>
<evidence type="ECO:0008006" key="4">
    <source>
        <dbReference type="Google" id="ProtNLM"/>
    </source>
</evidence>